<feature type="compositionally biased region" description="Polar residues" evidence="1">
    <location>
        <begin position="60"/>
        <end position="73"/>
    </location>
</feature>
<gene>
    <name evidence="2" type="ORF">BC938DRAFT_478128</name>
</gene>
<comment type="caution">
    <text evidence="2">The sequence shown here is derived from an EMBL/GenBank/DDBJ whole genome shotgun (WGS) entry which is preliminary data.</text>
</comment>
<organism evidence="2 3">
    <name type="scientific">Jimgerdemannia flammicorona</name>
    <dbReference type="NCBI Taxonomy" id="994334"/>
    <lineage>
        <taxon>Eukaryota</taxon>
        <taxon>Fungi</taxon>
        <taxon>Fungi incertae sedis</taxon>
        <taxon>Mucoromycota</taxon>
        <taxon>Mucoromycotina</taxon>
        <taxon>Endogonomycetes</taxon>
        <taxon>Endogonales</taxon>
        <taxon>Endogonaceae</taxon>
        <taxon>Jimgerdemannia</taxon>
    </lineage>
</organism>
<dbReference type="EMBL" id="RBNJ01031037">
    <property type="protein sequence ID" value="RUS13108.1"/>
    <property type="molecule type" value="Genomic_DNA"/>
</dbReference>
<keyword evidence="3" id="KW-1185">Reference proteome</keyword>
<evidence type="ECO:0000313" key="2">
    <source>
        <dbReference type="EMBL" id="RUS13108.1"/>
    </source>
</evidence>
<feature type="region of interest" description="Disordered" evidence="1">
    <location>
        <begin position="17"/>
        <end position="73"/>
    </location>
</feature>
<evidence type="ECO:0000256" key="1">
    <source>
        <dbReference type="SAM" id="MobiDB-lite"/>
    </source>
</evidence>
<proteinExistence type="predicted"/>
<evidence type="ECO:0000313" key="3">
    <source>
        <dbReference type="Proteomes" id="UP000274822"/>
    </source>
</evidence>
<feature type="compositionally biased region" description="Basic and acidic residues" evidence="1">
    <location>
        <begin position="17"/>
        <end position="44"/>
    </location>
</feature>
<reference evidence="2 3" key="1">
    <citation type="journal article" date="2018" name="New Phytol.">
        <title>Phylogenomics of Endogonaceae and evolution of mycorrhizas within Mucoromycota.</title>
        <authorList>
            <person name="Chang Y."/>
            <person name="Desiro A."/>
            <person name="Na H."/>
            <person name="Sandor L."/>
            <person name="Lipzen A."/>
            <person name="Clum A."/>
            <person name="Barry K."/>
            <person name="Grigoriev I.V."/>
            <person name="Martin F.M."/>
            <person name="Stajich J.E."/>
            <person name="Smith M.E."/>
            <person name="Bonito G."/>
            <person name="Spatafora J.W."/>
        </authorList>
    </citation>
    <scope>NUCLEOTIDE SEQUENCE [LARGE SCALE GENOMIC DNA]</scope>
    <source>
        <strain evidence="2 3">AD002</strain>
    </source>
</reference>
<feature type="region of interest" description="Disordered" evidence="1">
    <location>
        <begin position="141"/>
        <end position="238"/>
    </location>
</feature>
<accession>A0A433P6F6</accession>
<feature type="compositionally biased region" description="Polar residues" evidence="1">
    <location>
        <begin position="143"/>
        <end position="164"/>
    </location>
</feature>
<dbReference type="AlphaFoldDB" id="A0A433P6F6"/>
<feature type="non-terminal residue" evidence="2">
    <location>
        <position position="1"/>
    </location>
</feature>
<feature type="compositionally biased region" description="Polar residues" evidence="1">
    <location>
        <begin position="204"/>
        <end position="227"/>
    </location>
</feature>
<dbReference type="Proteomes" id="UP000274822">
    <property type="component" value="Unassembled WGS sequence"/>
</dbReference>
<name>A0A433P6F6_9FUNG</name>
<feature type="non-terminal residue" evidence="2">
    <location>
        <position position="238"/>
    </location>
</feature>
<sequence>PKAKPFARILNQLEEESRPLESEIKREAEVTSHLKQGDRLERENAGNAMMDVTGNGSGGSSDESTPTIPSDSTPAFTQAWAKFRDKEPSPTIGVALAMNGSFYPSRLNPETEMNFLQHEPMPSPTSLGGFVNRSKRKGGLVYTDSSQYSTTCSPNSLHSPTASCSDDRFEPYSTTTPHKRRAVSPSLGSPVLTGVPSPPGSMFFNGSPTGSPNPAARNSRNRVNIQDASGGFSRMSLS</sequence>
<protein>
    <submittedName>
        <fullName evidence="2">Uncharacterized protein</fullName>
    </submittedName>
</protein>